<comment type="caution">
    <text evidence="2">The sequence shown here is derived from an EMBL/GenBank/DDBJ whole genome shotgun (WGS) entry which is preliminary data.</text>
</comment>
<sequence length="270" mass="27362">MTPESTRHEPARPAAASRIAGTRRQASMITASVVLVAVIALSWATRSSDVSAVAFDEQVTRVEIQISSGDLTITGTTSGTPQLRSHSDDGLIRAADVTHRVDGGTLHVEARCHGNSIVPTFGCRADIDLSVPGGVAVVAESSGGSIETRDLRGDTTLESSAGPIDVAHQGGPLSARSTGGDVVVTDLAVDEAQVTSTAGSVQVESSVPPRSLDAESSGGPVSVTVPAGHTYDVQASSRVGGATIDASTNHSSIFKVRAFSNAGPVNVGTG</sequence>
<dbReference type="RefSeq" id="WP_112260503.1">
    <property type="nucleotide sequence ID" value="NZ_QMIG01000048.1"/>
</dbReference>
<protein>
    <submittedName>
        <fullName evidence="2">Uncharacterized protein</fullName>
    </submittedName>
</protein>
<dbReference type="AlphaFoldDB" id="A0A329QG41"/>
<feature type="region of interest" description="Disordered" evidence="1">
    <location>
        <begin position="1"/>
        <end position="22"/>
    </location>
</feature>
<evidence type="ECO:0000313" key="2">
    <source>
        <dbReference type="EMBL" id="RAW09278.1"/>
    </source>
</evidence>
<dbReference type="OrthoDB" id="3212216at2"/>
<evidence type="ECO:0000256" key="1">
    <source>
        <dbReference type="SAM" id="MobiDB-lite"/>
    </source>
</evidence>
<evidence type="ECO:0000313" key="3">
    <source>
        <dbReference type="Proteomes" id="UP000250462"/>
    </source>
</evidence>
<keyword evidence="3" id="KW-1185">Reference proteome</keyword>
<dbReference type="EMBL" id="QMIG01000048">
    <property type="protein sequence ID" value="RAW09278.1"/>
    <property type="molecule type" value="Genomic_DNA"/>
</dbReference>
<name>A0A329QG41_9ACTN</name>
<feature type="region of interest" description="Disordered" evidence="1">
    <location>
        <begin position="199"/>
        <end position="220"/>
    </location>
</feature>
<reference evidence="2 3" key="1">
    <citation type="submission" date="2018-06" db="EMBL/GenBank/DDBJ databases">
        <title>Phytoactinopolyspora halophila sp. nov., a novel halophilic actinomycete isolated from a saline soil in China.</title>
        <authorList>
            <person name="Tang S.-K."/>
        </authorList>
    </citation>
    <scope>NUCLEOTIDE SEQUENCE [LARGE SCALE GENOMIC DNA]</scope>
    <source>
        <strain evidence="2 3">YIM 96934</strain>
    </source>
</reference>
<proteinExistence type="predicted"/>
<accession>A0A329QG41</accession>
<organism evidence="2 3">
    <name type="scientific">Phytoactinopolyspora halophila</name>
    <dbReference type="NCBI Taxonomy" id="1981511"/>
    <lineage>
        <taxon>Bacteria</taxon>
        <taxon>Bacillati</taxon>
        <taxon>Actinomycetota</taxon>
        <taxon>Actinomycetes</taxon>
        <taxon>Jiangellales</taxon>
        <taxon>Jiangellaceae</taxon>
        <taxon>Phytoactinopolyspora</taxon>
    </lineage>
</organism>
<feature type="compositionally biased region" description="Basic and acidic residues" evidence="1">
    <location>
        <begin position="1"/>
        <end position="11"/>
    </location>
</feature>
<gene>
    <name evidence="2" type="ORF">DPM12_22015</name>
</gene>
<dbReference type="Proteomes" id="UP000250462">
    <property type="component" value="Unassembled WGS sequence"/>
</dbReference>
<feature type="region of interest" description="Disordered" evidence="1">
    <location>
        <begin position="155"/>
        <end position="179"/>
    </location>
</feature>